<feature type="region of interest" description="Disordered" evidence="1">
    <location>
        <begin position="1"/>
        <end position="133"/>
    </location>
</feature>
<dbReference type="STRING" id="1617426.TR69_WS6001000785"/>
<gene>
    <name evidence="2" type="ORF">TR69_WS6001000785</name>
</gene>
<evidence type="ECO:0000256" key="1">
    <source>
        <dbReference type="SAM" id="MobiDB-lite"/>
    </source>
</evidence>
<dbReference type="EMBL" id="JYNZ01000003">
    <property type="protein sequence ID" value="KXK26764.1"/>
    <property type="molecule type" value="Genomic_DNA"/>
</dbReference>
<accession>A0A136LYL9</accession>
<sequence>MAGQQQPPIDPNTGLPVFPPQYDPQTGQYFDPVSGQPLPNQLAQQPVQQGGFAGGSPETGPVRIESSPNAAPERSIEYGNEAIRRIEQQPQPERAAEQQEQRPQPPQQPQAPKPQPKPAQPKGPEPPSFYGYKIPLQIATNPKLIAEQKEKGGDTGEARTWVYMFLDRLLKKQSQRSS</sequence>
<proteinExistence type="predicted"/>
<evidence type="ECO:0000313" key="3">
    <source>
        <dbReference type="Proteomes" id="UP000070457"/>
    </source>
</evidence>
<evidence type="ECO:0000313" key="2">
    <source>
        <dbReference type="EMBL" id="KXK26764.1"/>
    </source>
</evidence>
<organism evidence="2 3">
    <name type="scientific">candidate division WS6 bacterium OLB20</name>
    <dbReference type="NCBI Taxonomy" id="1617426"/>
    <lineage>
        <taxon>Bacteria</taxon>
        <taxon>Candidatus Dojkabacteria</taxon>
    </lineage>
</organism>
<feature type="compositionally biased region" description="Pro residues" evidence="1">
    <location>
        <begin position="103"/>
        <end position="127"/>
    </location>
</feature>
<dbReference type="AlphaFoldDB" id="A0A136LYL9"/>
<protein>
    <submittedName>
        <fullName evidence="2">Uncharacterized protein</fullName>
    </submittedName>
</protein>
<feature type="compositionally biased region" description="Polar residues" evidence="1">
    <location>
        <begin position="37"/>
        <end position="48"/>
    </location>
</feature>
<comment type="caution">
    <text evidence="2">The sequence shown here is derived from an EMBL/GenBank/DDBJ whole genome shotgun (WGS) entry which is preliminary data.</text>
</comment>
<name>A0A136LYL9_9BACT</name>
<reference evidence="2 3" key="1">
    <citation type="submission" date="2015-02" db="EMBL/GenBank/DDBJ databases">
        <title>Improved understanding of the partial-nitritation anammox process through 23 genomes representing the majority of the microbial community.</title>
        <authorList>
            <person name="Speth D.R."/>
            <person name="In T Zandt M."/>
            <person name="Guerrero Cruz S."/>
            <person name="Jetten M.S."/>
            <person name="Dutilh B.E."/>
        </authorList>
    </citation>
    <scope>NUCLEOTIDE SEQUENCE [LARGE SCALE GENOMIC DNA]</scope>
    <source>
        <strain evidence="2">OLB20</strain>
    </source>
</reference>
<dbReference type="Proteomes" id="UP000070457">
    <property type="component" value="Unassembled WGS sequence"/>
</dbReference>